<dbReference type="SUPFAM" id="SSF55811">
    <property type="entry name" value="Nudix"/>
    <property type="match status" value="1"/>
</dbReference>
<sequence length="157" mass="17297">MHHEPTRRTVARVLPVNQEGRVLLLLGCDPALPEVRYWFTVGGAADPGESLAQAGARELREETGIVVDPTDLGEPFGTYEVAFSWDGRDYVNESTLFAVALEETPVSFEGLDLLESQSIFDARWWTPEELEDDGHAVDPRLVEHMRAAVAHVRGGAA</sequence>
<organism evidence="5 6">
    <name type="scientific">Nocardioides vastitatis</name>
    <dbReference type="NCBI Taxonomy" id="2568655"/>
    <lineage>
        <taxon>Bacteria</taxon>
        <taxon>Bacillati</taxon>
        <taxon>Actinomycetota</taxon>
        <taxon>Actinomycetes</taxon>
        <taxon>Propionibacteriales</taxon>
        <taxon>Nocardioidaceae</taxon>
        <taxon>Nocardioides</taxon>
    </lineage>
</organism>
<dbReference type="CDD" id="cd04685">
    <property type="entry name" value="NUDIX_Hydrolase"/>
    <property type="match status" value="1"/>
</dbReference>
<proteinExistence type="predicted"/>
<gene>
    <name evidence="5" type="ORF">ACFPQB_20780</name>
</gene>
<dbReference type="PROSITE" id="PS51462">
    <property type="entry name" value="NUDIX"/>
    <property type="match status" value="1"/>
</dbReference>
<evidence type="ECO:0000313" key="5">
    <source>
        <dbReference type="EMBL" id="MFC5731359.1"/>
    </source>
</evidence>
<reference evidence="6" key="1">
    <citation type="journal article" date="2019" name="Int. J. Syst. Evol. Microbiol.">
        <title>The Global Catalogue of Microorganisms (GCM) 10K type strain sequencing project: providing services to taxonomists for standard genome sequencing and annotation.</title>
        <authorList>
            <consortium name="The Broad Institute Genomics Platform"/>
            <consortium name="The Broad Institute Genome Sequencing Center for Infectious Disease"/>
            <person name="Wu L."/>
            <person name="Ma J."/>
        </authorList>
    </citation>
    <scope>NUCLEOTIDE SEQUENCE [LARGE SCALE GENOMIC DNA]</scope>
    <source>
        <strain evidence="6">YIM 94188</strain>
    </source>
</reference>
<keyword evidence="3" id="KW-0460">Magnesium</keyword>
<feature type="domain" description="Nudix hydrolase" evidence="4">
    <location>
        <begin position="6"/>
        <end position="147"/>
    </location>
</feature>
<evidence type="ECO:0000256" key="3">
    <source>
        <dbReference type="ARBA" id="ARBA00022842"/>
    </source>
</evidence>
<dbReference type="PANTHER" id="PTHR43046:SF12">
    <property type="entry name" value="GDP-MANNOSE MANNOSYL HYDROLASE"/>
    <property type="match status" value="1"/>
</dbReference>
<name>A0ABW0ZP39_9ACTN</name>
<accession>A0ABW0ZP39</accession>
<evidence type="ECO:0000259" key="4">
    <source>
        <dbReference type="PROSITE" id="PS51462"/>
    </source>
</evidence>
<evidence type="ECO:0000256" key="2">
    <source>
        <dbReference type="ARBA" id="ARBA00022801"/>
    </source>
</evidence>
<protein>
    <submittedName>
        <fullName evidence="5">NUDIX hydrolase</fullName>
    </submittedName>
</protein>
<comment type="cofactor">
    <cofactor evidence="1">
        <name>Mg(2+)</name>
        <dbReference type="ChEBI" id="CHEBI:18420"/>
    </cofactor>
</comment>
<keyword evidence="6" id="KW-1185">Reference proteome</keyword>
<dbReference type="Pfam" id="PF00293">
    <property type="entry name" value="NUDIX"/>
    <property type="match status" value="1"/>
</dbReference>
<dbReference type="RefSeq" id="WP_136434257.1">
    <property type="nucleotide sequence ID" value="NZ_JBHSNS010000014.1"/>
</dbReference>
<dbReference type="Gene3D" id="3.90.79.10">
    <property type="entry name" value="Nucleoside Triphosphate Pyrophosphohydrolase"/>
    <property type="match status" value="1"/>
</dbReference>
<dbReference type="PANTHER" id="PTHR43046">
    <property type="entry name" value="GDP-MANNOSE MANNOSYL HYDROLASE"/>
    <property type="match status" value="1"/>
</dbReference>
<dbReference type="Proteomes" id="UP001596072">
    <property type="component" value="Unassembled WGS sequence"/>
</dbReference>
<evidence type="ECO:0000313" key="6">
    <source>
        <dbReference type="Proteomes" id="UP001596072"/>
    </source>
</evidence>
<keyword evidence="2 5" id="KW-0378">Hydrolase</keyword>
<evidence type="ECO:0000256" key="1">
    <source>
        <dbReference type="ARBA" id="ARBA00001946"/>
    </source>
</evidence>
<dbReference type="InterPro" id="IPR015797">
    <property type="entry name" value="NUDIX_hydrolase-like_dom_sf"/>
</dbReference>
<comment type="caution">
    <text evidence="5">The sequence shown here is derived from an EMBL/GenBank/DDBJ whole genome shotgun (WGS) entry which is preliminary data.</text>
</comment>
<dbReference type="EMBL" id="JBHSNS010000014">
    <property type="protein sequence ID" value="MFC5731359.1"/>
    <property type="molecule type" value="Genomic_DNA"/>
</dbReference>
<dbReference type="GO" id="GO:0016787">
    <property type="term" value="F:hydrolase activity"/>
    <property type="evidence" value="ECO:0007669"/>
    <property type="project" value="UniProtKB-KW"/>
</dbReference>
<dbReference type="InterPro" id="IPR000086">
    <property type="entry name" value="NUDIX_hydrolase_dom"/>
</dbReference>